<dbReference type="InterPro" id="IPR010719">
    <property type="entry name" value="MnmM_MeTrfase"/>
</dbReference>
<dbReference type="RefSeq" id="WP_014123501.1">
    <property type="nucleotide sequence ID" value="NZ_BAABQP010000035.1"/>
</dbReference>
<evidence type="ECO:0000313" key="1">
    <source>
        <dbReference type="EMBL" id="GBD69165.1"/>
    </source>
</evidence>
<dbReference type="InterPro" id="IPR029063">
    <property type="entry name" value="SAM-dependent_MTases_sf"/>
</dbReference>
<dbReference type="Gene3D" id="3.40.50.150">
    <property type="entry name" value="Vaccinia Virus protein VP39"/>
    <property type="match status" value="1"/>
</dbReference>
<dbReference type="Proteomes" id="UP000236214">
    <property type="component" value="Unassembled WGS sequence"/>
</dbReference>
<evidence type="ECO:0000313" key="2">
    <source>
        <dbReference type="Proteomes" id="UP000236214"/>
    </source>
</evidence>
<dbReference type="Pfam" id="PF06962">
    <property type="entry name" value="rRNA_methylase"/>
    <property type="match status" value="1"/>
</dbReference>
<comment type="caution">
    <text evidence="1">The sequence shown here is derived from an EMBL/GenBank/DDBJ whole genome shotgun (WGS) entry which is preliminary data.</text>
</comment>
<protein>
    <submittedName>
        <fullName evidence="1">Uncharacterized protein</fullName>
    </submittedName>
</protein>
<keyword evidence="2" id="KW-1185">Reference proteome</keyword>
<organism evidence="1 2">
    <name type="scientific">Tetragenococcus halophilus subsp. halophilus</name>
    <dbReference type="NCBI Taxonomy" id="1513897"/>
    <lineage>
        <taxon>Bacteria</taxon>
        <taxon>Bacillati</taxon>
        <taxon>Bacillota</taxon>
        <taxon>Bacilli</taxon>
        <taxon>Lactobacillales</taxon>
        <taxon>Enterococcaceae</taxon>
        <taxon>Tetragenococcus</taxon>
    </lineage>
</organism>
<name>A0A2H6DW84_TETHA</name>
<reference evidence="1 2" key="1">
    <citation type="submission" date="2016-05" db="EMBL/GenBank/DDBJ databases">
        <title>Whole genome sequencing of Tetragenococcus halophilus subsp. halophilus NISL 7118.</title>
        <authorList>
            <person name="Shiwa Y."/>
            <person name="Nishimura I."/>
            <person name="Yoshikawa H."/>
            <person name="Koyama Y."/>
            <person name="Oguma T."/>
        </authorList>
    </citation>
    <scope>NUCLEOTIDE SEQUENCE [LARGE SCALE GENOMIC DNA]</scope>
    <source>
        <strain evidence="1 2">NISL 7118</strain>
    </source>
</reference>
<dbReference type="AlphaFoldDB" id="A0A2H6DW84"/>
<dbReference type="PANTHER" id="PTHR35276:SF1">
    <property type="entry name" value="TRNA (MNM(5)S(2)U34)-METHYLTRANSFERASE, CHLOROPLASTIC"/>
    <property type="match status" value="1"/>
</dbReference>
<accession>A0A2H6DW84</accession>
<sequence length="187" mass="21403">MLQNALQFSHTLLKEILTDYDHVVDATMGNGNDTLFLAQTVQPNGKVYAFDVQKQALLKTQQRLVDNKLMEHTELIQDGHEHIENYLTEDEAIKAAIFNLGYLPKSDKTLTTLPATTRKALDILLKHLSDKGRIVIVSYYGHAGGKEELTMVDHYCQNLPQDQYNVLRYQFINQKNDPPILFCIEKK</sequence>
<dbReference type="PANTHER" id="PTHR35276">
    <property type="entry name" value="S-ADENOSYL-L-METHIONINE-DEPENDENT METHYLTRANSFERASES SUPERFAMILY PROTEIN"/>
    <property type="match status" value="1"/>
</dbReference>
<proteinExistence type="predicted"/>
<dbReference type="EMBL" id="BDEC01000141">
    <property type="protein sequence ID" value="GBD69165.1"/>
    <property type="molecule type" value="Genomic_DNA"/>
</dbReference>
<gene>
    <name evidence="1" type="ORF">TEHN7118_1971</name>
</gene>
<dbReference type="SUPFAM" id="SSF53335">
    <property type="entry name" value="S-adenosyl-L-methionine-dependent methyltransferases"/>
    <property type="match status" value="1"/>
</dbReference>